<feature type="domain" description="Methyltransferase type 11" evidence="1">
    <location>
        <begin position="83"/>
        <end position="179"/>
    </location>
</feature>
<gene>
    <name evidence="2" type="ORF">NSCI0253_LOCUS24936</name>
</gene>
<proteinExistence type="predicted"/>
<evidence type="ECO:0000259" key="1">
    <source>
        <dbReference type="Pfam" id="PF08241"/>
    </source>
</evidence>
<accession>A0A7S1F7Y6</accession>
<dbReference type="InterPro" id="IPR013216">
    <property type="entry name" value="Methyltransf_11"/>
</dbReference>
<sequence>MAGVRPLTVALGAAGSGAVCAFVGTQFLAGPPPQKQVPSERARRDTFDALAKKWDQLVRFDEWTTGIRRLRRRLVLQARGDVLEVAVGSGRNFPYYNSAKVHSLVVVDFSRSMLEVVDGKRQELEPIALRIKLATTHDLDFEDRSFDTIVDTFGICSFEDPVRALSEMRRVLKDDGRMLLLEHGASSWEAVQGYINRGLHRHAEKYGCFPNRHITDLVREAGLHVVSEERKHFGTTYMLVCMRDPPIEVE</sequence>
<dbReference type="PANTHER" id="PTHR42912:SF83">
    <property type="entry name" value="METHYLTRANSFERASE TYPE 11 DOMAIN-CONTAINING PROTEIN"/>
    <property type="match status" value="1"/>
</dbReference>
<dbReference type="SUPFAM" id="SSF53335">
    <property type="entry name" value="S-adenosyl-L-methionine-dependent methyltransferases"/>
    <property type="match status" value="1"/>
</dbReference>
<protein>
    <recommendedName>
        <fullName evidence="1">Methyltransferase type 11 domain-containing protein</fullName>
    </recommendedName>
</protein>
<dbReference type="EMBL" id="HBFQ01035345">
    <property type="protein sequence ID" value="CAD8850586.1"/>
    <property type="molecule type" value="Transcribed_RNA"/>
</dbReference>
<dbReference type="PANTHER" id="PTHR42912">
    <property type="entry name" value="METHYLTRANSFERASE"/>
    <property type="match status" value="1"/>
</dbReference>
<dbReference type="InterPro" id="IPR029063">
    <property type="entry name" value="SAM-dependent_MTases_sf"/>
</dbReference>
<dbReference type="GO" id="GO:0008757">
    <property type="term" value="F:S-adenosylmethionine-dependent methyltransferase activity"/>
    <property type="evidence" value="ECO:0007669"/>
    <property type="project" value="InterPro"/>
</dbReference>
<name>A0A7S1F7Y6_NOCSC</name>
<dbReference type="Pfam" id="PF08241">
    <property type="entry name" value="Methyltransf_11"/>
    <property type="match status" value="1"/>
</dbReference>
<organism evidence="2">
    <name type="scientific">Noctiluca scintillans</name>
    <name type="common">Sea sparkle</name>
    <name type="synonym">Red tide dinoflagellate</name>
    <dbReference type="NCBI Taxonomy" id="2966"/>
    <lineage>
        <taxon>Eukaryota</taxon>
        <taxon>Sar</taxon>
        <taxon>Alveolata</taxon>
        <taxon>Dinophyceae</taxon>
        <taxon>Noctilucales</taxon>
        <taxon>Noctilucaceae</taxon>
        <taxon>Noctiluca</taxon>
    </lineage>
</organism>
<dbReference type="AlphaFoldDB" id="A0A7S1F7Y6"/>
<dbReference type="InterPro" id="IPR050508">
    <property type="entry name" value="Methyltransf_Superfamily"/>
</dbReference>
<dbReference type="Gene3D" id="3.40.50.150">
    <property type="entry name" value="Vaccinia Virus protein VP39"/>
    <property type="match status" value="1"/>
</dbReference>
<reference evidence="2" key="1">
    <citation type="submission" date="2021-01" db="EMBL/GenBank/DDBJ databases">
        <authorList>
            <person name="Corre E."/>
            <person name="Pelletier E."/>
            <person name="Niang G."/>
            <person name="Scheremetjew M."/>
            <person name="Finn R."/>
            <person name="Kale V."/>
            <person name="Holt S."/>
            <person name="Cochrane G."/>
            <person name="Meng A."/>
            <person name="Brown T."/>
            <person name="Cohen L."/>
        </authorList>
    </citation>
    <scope>NUCLEOTIDE SEQUENCE</scope>
</reference>
<dbReference type="CDD" id="cd02440">
    <property type="entry name" value="AdoMet_MTases"/>
    <property type="match status" value="1"/>
</dbReference>
<evidence type="ECO:0000313" key="2">
    <source>
        <dbReference type="EMBL" id="CAD8850586.1"/>
    </source>
</evidence>